<reference evidence="10" key="1">
    <citation type="submission" date="2019-08" db="EMBL/GenBank/DDBJ databases">
        <title>The genome of the North American firefly Photinus pyralis.</title>
        <authorList>
            <consortium name="Photinus pyralis genome working group"/>
            <person name="Fallon T.R."/>
            <person name="Sander Lower S.E."/>
            <person name="Weng J.-K."/>
        </authorList>
    </citation>
    <scope>NUCLEOTIDE SEQUENCE</scope>
    <source>
        <strain evidence="10">TRF0915ILg1</strain>
        <tissue evidence="10">Whole body</tissue>
    </source>
</reference>
<keyword evidence="8" id="KW-0175">Coiled coil</keyword>
<dbReference type="OrthoDB" id="10261039at2759"/>
<evidence type="ECO:0000313" key="11">
    <source>
        <dbReference type="Proteomes" id="UP000801492"/>
    </source>
</evidence>
<evidence type="ECO:0000256" key="3">
    <source>
        <dbReference type="ARBA" id="ARBA00022792"/>
    </source>
</evidence>
<gene>
    <name evidence="10" type="ORF">ILUMI_00520</name>
</gene>
<evidence type="ECO:0000256" key="6">
    <source>
        <dbReference type="ARBA" id="ARBA00023136"/>
    </source>
</evidence>
<comment type="caution">
    <text evidence="10">The sequence shown here is derived from an EMBL/GenBank/DDBJ whole genome shotgun (WGS) entry which is preliminary data.</text>
</comment>
<dbReference type="GO" id="GO:0061617">
    <property type="term" value="C:MICOS complex"/>
    <property type="evidence" value="ECO:0007669"/>
    <property type="project" value="TreeGrafter"/>
</dbReference>
<accession>A0A8K0GQ53</accession>
<evidence type="ECO:0000256" key="5">
    <source>
        <dbReference type="ARBA" id="ARBA00023128"/>
    </source>
</evidence>
<evidence type="ECO:0000256" key="8">
    <source>
        <dbReference type="SAM" id="Coils"/>
    </source>
</evidence>
<comment type="similarity">
    <text evidence="1 7">Belongs to the MICOS complex subunit Mic60 family.</text>
</comment>
<feature type="region of interest" description="Disordered" evidence="9">
    <location>
        <begin position="135"/>
        <end position="192"/>
    </location>
</feature>
<protein>
    <recommendedName>
        <fullName evidence="7">MICOS complex subunit MIC60</fullName>
    </recommendedName>
    <alternativeName>
        <fullName evidence="7">Mitofilin</fullName>
    </alternativeName>
</protein>
<keyword evidence="11" id="KW-1185">Reference proteome</keyword>
<keyword evidence="6" id="KW-0472">Membrane</keyword>
<feature type="compositionally biased region" description="Basic and acidic residues" evidence="9">
    <location>
        <begin position="153"/>
        <end position="192"/>
    </location>
</feature>
<dbReference type="Pfam" id="PF09731">
    <property type="entry name" value="Mitofilin"/>
    <property type="match status" value="1"/>
</dbReference>
<dbReference type="PANTHER" id="PTHR15415:SF7">
    <property type="entry name" value="MICOS COMPLEX SUBUNIT MIC60"/>
    <property type="match status" value="1"/>
</dbReference>
<dbReference type="EMBL" id="VTPC01000477">
    <property type="protein sequence ID" value="KAF2905653.1"/>
    <property type="molecule type" value="Genomic_DNA"/>
</dbReference>
<evidence type="ECO:0000256" key="9">
    <source>
        <dbReference type="SAM" id="MobiDB-lite"/>
    </source>
</evidence>
<dbReference type="Proteomes" id="UP000801492">
    <property type="component" value="Unassembled WGS sequence"/>
</dbReference>
<name>A0A8K0GQ53_IGNLU</name>
<evidence type="ECO:0000256" key="1">
    <source>
        <dbReference type="ARBA" id="ARBA00010877"/>
    </source>
</evidence>
<keyword evidence="2 7" id="KW-0812">Transmembrane</keyword>
<comment type="subunit">
    <text evidence="7">Component of the mitochondrial contact site and cristae organizing system (MICOS) complex.</text>
</comment>
<dbReference type="PANTHER" id="PTHR15415">
    <property type="entry name" value="MITOFILIN"/>
    <property type="match status" value="1"/>
</dbReference>
<comment type="function">
    <text evidence="7">Component of the MICOS complex, a large protein complex of the mitochondrial inner membrane that plays crucial roles in the maintenance of crista junctions, inner membrane architecture, and formation of contact sites to the outer membrane.</text>
</comment>
<evidence type="ECO:0000313" key="10">
    <source>
        <dbReference type="EMBL" id="KAF2905653.1"/>
    </source>
</evidence>
<keyword evidence="5 7" id="KW-0496">Mitochondrion</keyword>
<proteinExistence type="inferred from homology"/>
<comment type="subcellular location">
    <subcellularLocation>
        <location evidence="7">Mitochondrion inner membrane</location>
        <topology evidence="7">Single-pass membrane protein</topology>
    </subcellularLocation>
</comment>
<sequence length="719" mass="82382">MPINMFRIVLTKVPLSVLKDKRYHGSKLYRTVRYYSKSDKQGLCPPPTPQPGNSGAIYTVGAITLIGGGTIAYAKYDPEFRIWLNDNVPYSDAFIKFILQEDKSYVTSFIELLDAIKVAVIGTLFGEGKRGKPIPVEPKEYNPPPPAFSTLAKQKDEESYTEIRVEKKEEGKREPTVTVGGDKKSNEPLPPEHPKSILELEKHIGESASAAVQAFNKAVFALRNYNQDVQIIIEDSPDRLNPNIWNELREKTKDKDQTVKDALKYAKDARKDMHKLEKLINQPDFNAPDTVKQQAQLNIQRVSEDLEKAQKEFEREQRRTNITQQYWKKVEEARNHFIDEIEILFPSVNISEKKLELEGPELDLFILHTFSRVLYYQKELFKLQTIEEQKVRSALDSARRGNKEILTDAQIEKLVEKEKKILVEEYQKRCLCLRVDSERELRRQLKIQSEAFSDHLNDALKTKELEMQREFAREMDEKVTEERCKYKLQLSALAGRVRGMDQALKDGESKARADADKTARQAQVLWSACQALYRALRAGCPGLPWAEQLRPLEPEITAVKEASAPNDELVKVVINGIPTMAKERGVFPEDALRERFLKVERVCRHLALVPEGGARLPLHFLSYIQSMLLLNAASPIPQAELDDETTDFSQLTTNDILQRARYWLDRGDFAQTLRYMNLLEGAPRCAARQWMHETRILLETQQAANTLMAHAAANGLMYL</sequence>
<dbReference type="InterPro" id="IPR019133">
    <property type="entry name" value="MIC60"/>
</dbReference>
<keyword evidence="4" id="KW-1133">Transmembrane helix</keyword>
<keyword evidence="3 7" id="KW-0999">Mitochondrion inner membrane</keyword>
<evidence type="ECO:0000256" key="2">
    <source>
        <dbReference type="ARBA" id="ARBA00022692"/>
    </source>
</evidence>
<organism evidence="10 11">
    <name type="scientific">Ignelater luminosus</name>
    <name type="common">Cucubano</name>
    <name type="synonym">Pyrophorus luminosus</name>
    <dbReference type="NCBI Taxonomy" id="2038154"/>
    <lineage>
        <taxon>Eukaryota</taxon>
        <taxon>Metazoa</taxon>
        <taxon>Ecdysozoa</taxon>
        <taxon>Arthropoda</taxon>
        <taxon>Hexapoda</taxon>
        <taxon>Insecta</taxon>
        <taxon>Pterygota</taxon>
        <taxon>Neoptera</taxon>
        <taxon>Endopterygota</taxon>
        <taxon>Coleoptera</taxon>
        <taxon>Polyphaga</taxon>
        <taxon>Elateriformia</taxon>
        <taxon>Elateroidea</taxon>
        <taxon>Elateridae</taxon>
        <taxon>Agrypninae</taxon>
        <taxon>Pyrophorini</taxon>
        <taxon>Ignelater</taxon>
    </lineage>
</organism>
<dbReference type="GO" id="GO:0042407">
    <property type="term" value="P:cristae formation"/>
    <property type="evidence" value="ECO:0007669"/>
    <property type="project" value="TreeGrafter"/>
</dbReference>
<dbReference type="AlphaFoldDB" id="A0A8K0GQ53"/>
<feature type="coiled-coil region" evidence="8">
    <location>
        <begin position="292"/>
        <end position="319"/>
    </location>
</feature>
<evidence type="ECO:0000256" key="7">
    <source>
        <dbReference type="RuleBase" id="RU363000"/>
    </source>
</evidence>
<evidence type="ECO:0000256" key="4">
    <source>
        <dbReference type="ARBA" id="ARBA00022989"/>
    </source>
</evidence>